<dbReference type="VEuPathDB" id="FungiDB:SDRG_11609"/>
<keyword evidence="3" id="KW-1185">Reference proteome</keyword>
<keyword evidence="1" id="KW-0812">Transmembrane</keyword>
<sequence>MRAWLKSKRRALLISCYEIAQEQSIPGSYPKYSITSSVSFMTMLSSNKSYALAAAATGGVGVMFLVGFFTTRQRNGYNSIAGQAL</sequence>
<dbReference type="InParanoid" id="T0PYD4"/>
<dbReference type="EMBL" id="JH767174">
    <property type="protein sequence ID" value="EQC30549.1"/>
    <property type="molecule type" value="Genomic_DNA"/>
</dbReference>
<reference evidence="2 3" key="1">
    <citation type="submission" date="2012-04" db="EMBL/GenBank/DDBJ databases">
        <title>The Genome Sequence of Saprolegnia declina VS20.</title>
        <authorList>
            <consortium name="The Broad Institute Genome Sequencing Platform"/>
            <person name="Russ C."/>
            <person name="Nusbaum C."/>
            <person name="Tyler B."/>
            <person name="van West P."/>
            <person name="Dieguez-Uribeondo J."/>
            <person name="de Bruijn I."/>
            <person name="Tripathy S."/>
            <person name="Jiang R."/>
            <person name="Young S.K."/>
            <person name="Zeng Q."/>
            <person name="Gargeya S."/>
            <person name="Fitzgerald M."/>
            <person name="Haas B."/>
            <person name="Abouelleil A."/>
            <person name="Alvarado L."/>
            <person name="Arachchi H.M."/>
            <person name="Berlin A."/>
            <person name="Chapman S.B."/>
            <person name="Goldberg J."/>
            <person name="Griggs A."/>
            <person name="Gujja S."/>
            <person name="Hansen M."/>
            <person name="Howarth C."/>
            <person name="Imamovic A."/>
            <person name="Larimer J."/>
            <person name="McCowen C."/>
            <person name="Montmayeur A."/>
            <person name="Murphy C."/>
            <person name="Neiman D."/>
            <person name="Pearson M."/>
            <person name="Priest M."/>
            <person name="Roberts A."/>
            <person name="Saif S."/>
            <person name="Shea T."/>
            <person name="Sisk P."/>
            <person name="Sykes S."/>
            <person name="Wortman J."/>
            <person name="Nusbaum C."/>
            <person name="Birren B."/>
        </authorList>
    </citation>
    <scope>NUCLEOTIDE SEQUENCE [LARGE SCALE GENOMIC DNA]</scope>
    <source>
        <strain evidence="2 3">VS20</strain>
    </source>
</reference>
<evidence type="ECO:0000256" key="1">
    <source>
        <dbReference type="SAM" id="Phobius"/>
    </source>
</evidence>
<evidence type="ECO:0000313" key="2">
    <source>
        <dbReference type="EMBL" id="EQC30549.1"/>
    </source>
</evidence>
<keyword evidence="1" id="KW-1133">Transmembrane helix</keyword>
<dbReference type="RefSeq" id="XP_008615875.1">
    <property type="nucleotide sequence ID" value="XM_008617653.1"/>
</dbReference>
<gene>
    <name evidence="2" type="ORF">SDRG_11609</name>
</gene>
<organism evidence="2 3">
    <name type="scientific">Saprolegnia diclina (strain VS20)</name>
    <dbReference type="NCBI Taxonomy" id="1156394"/>
    <lineage>
        <taxon>Eukaryota</taxon>
        <taxon>Sar</taxon>
        <taxon>Stramenopiles</taxon>
        <taxon>Oomycota</taxon>
        <taxon>Saprolegniomycetes</taxon>
        <taxon>Saprolegniales</taxon>
        <taxon>Saprolegniaceae</taxon>
        <taxon>Saprolegnia</taxon>
    </lineage>
</organism>
<dbReference type="GeneID" id="19952336"/>
<name>T0PYD4_SAPDV</name>
<proteinExistence type="predicted"/>
<evidence type="ECO:0000313" key="3">
    <source>
        <dbReference type="Proteomes" id="UP000030762"/>
    </source>
</evidence>
<dbReference type="Proteomes" id="UP000030762">
    <property type="component" value="Unassembled WGS sequence"/>
</dbReference>
<protein>
    <submittedName>
        <fullName evidence="2">Uncharacterized protein</fullName>
    </submittedName>
</protein>
<dbReference type="AlphaFoldDB" id="T0PYD4"/>
<feature type="transmembrane region" description="Helical" evidence="1">
    <location>
        <begin position="50"/>
        <end position="69"/>
    </location>
</feature>
<accession>T0PYD4</accession>
<keyword evidence="1" id="KW-0472">Membrane</keyword>